<sequence>MPVRYKSLLLVRSKWNNVISVSDFQYMTSYFA</sequence>
<organism evidence="1">
    <name type="scientific">Arundo donax</name>
    <name type="common">Giant reed</name>
    <name type="synonym">Donax arundinaceus</name>
    <dbReference type="NCBI Taxonomy" id="35708"/>
    <lineage>
        <taxon>Eukaryota</taxon>
        <taxon>Viridiplantae</taxon>
        <taxon>Streptophyta</taxon>
        <taxon>Embryophyta</taxon>
        <taxon>Tracheophyta</taxon>
        <taxon>Spermatophyta</taxon>
        <taxon>Magnoliopsida</taxon>
        <taxon>Liliopsida</taxon>
        <taxon>Poales</taxon>
        <taxon>Poaceae</taxon>
        <taxon>PACMAD clade</taxon>
        <taxon>Arundinoideae</taxon>
        <taxon>Arundineae</taxon>
        <taxon>Arundo</taxon>
    </lineage>
</organism>
<protein>
    <submittedName>
        <fullName evidence="1">Uncharacterized protein</fullName>
    </submittedName>
</protein>
<reference evidence="1" key="2">
    <citation type="journal article" date="2015" name="Data Brief">
        <title>Shoot transcriptome of the giant reed, Arundo donax.</title>
        <authorList>
            <person name="Barrero R.A."/>
            <person name="Guerrero F.D."/>
            <person name="Moolhuijzen P."/>
            <person name="Goolsby J.A."/>
            <person name="Tidwell J."/>
            <person name="Bellgard S.E."/>
            <person name="Bellgard M.I."/>
        </authorList>
    </citation>
    <scope>NUCLEOTIDE SEQUENCE</scope>
    <source>
        <tissue evidence="1">Shoot tissue taken approximately 20 cm above the soil surface</tissue>
    </source>
</reference>
<proteinExistence type="predicted"/>
<evidence type="ECO:0000313" key="1">
    <source>
        <dbReference type="EMBL" id="JAE35270.1"/>
    </source>
</evidence>
<dbReference type="AlphaFoldDB" id="A0A0A9HDM3"/>
<name>A0A0A9HDM3_ARUDO</name>
<dbReference type="EMBL" id="GBRH01162626">
    <property type="protein sequence ID" value="JAE35270.1"/>
    <property type="molecule type" value="Transcribed_RNA"/>
</dbReference>
<reference evidence="1" key="1">
    <citation type="submission" date="2014-09" db="EMBL/GenBank/DDBJ databases">
        <authorList>
            <person name="Magalhaes I.L.F."/>
            <person name="Oliveira U."/>
            <person name="Santos F.R."/>
            <person name="Vidigal T.H.D.A."/>
            <person name="Brescovit A.D."/>
            <person name="Santos A.J."/>
        </authorList>
    </citation>
    <scope>NUCLEOTIDE SEQUENCE</scope>
    <source>
        <tissue evidence="1">Shoot tissue taken approximately 20 cm above the soil surface</tissue>
    </source>
</reference>
<accession>A0A0A9HDM3</accession>